<dbReference type="EMBL" id="JMCB01000010">
    <property type="protein sequence ID" value="KFE66494.1"/>
    <property type="molecule type" value="Genomic_DNA"/>
</dbReference>
<organism evidence="1 2">
    <name type="scientific">Hyalangium minutum</name>
    <dbReference type="NCBI Taxonomy" id="394096"/>
    <lineage>
        <taxon>Bacteria</taxon>
        <taxon>Pseudomonadati</taxon>
        <taxon>Myxococcota</taxon>
        <taxon>Myxococcia</taxon>
        <taxon>Myxococcales</taxon>
        <taxon>Cystobacterineae</taxon>
        <taxon>Archangiaceae</taxon>
        <taxon>Hyalangium</taxon>
    </lineage>
</organism>
<proteinExistence type="predicted"/>
<evidence type="ECO:0000313" key="2">
    <source>
        <dbReference type="Proteomes" id="UP000028725"/>
    </source>
</evidence>
<name>A0A085WFN1_9BACT</name>
<dbReference type="OrthoDB" id="8477039at2"/>
<dbReference type="STRING" id="394096.DB31_0967"/>
<dbReference type="AlphaFoldDB" id="A0A085WFN1"/>
<evidence type="ECO:0008006" key="3">
    <source>
        <dbReference type="Google" id="ProtNLM"/>
    </source>
</evidence>
<dbReference type="Proteomes" id="UP000028725">
    <property type="component" value="Unassembled WGS sequence"/>
</dbReference>
<dbReference type="RefSeq" id="WP_044192389.1">
    <property type="nucleotide sequence ID" value="NZ_JMCB01000010.1"/>
</dbReference>
<protein>
    <recommendedName>
        <fullName evidence="3">CHAT domain-containing protein</fullName>
    </recommendedName>
</protein>
<evidence type="ECO:0000313" key="1">
    <source>
        <dbReference type="EMBL" id="KFE66494.1"/>
    </source>
</evidence>
<accession>A0A085WFN1</accession>
<gene>
    <name evidence="1" type="ORF">DB31_0967</name>
</gene>
<comment type="caution">
    <text evidence="1">The sequence shown here is derived from an EMBL/GenBank/DDBJ whole genome shotgun (WGS) entry which is preliminary data.</text>
</comment>
<sequence>MSTGMSLIQNAISRPAVSVAPPKSSASVGVRTRVEVVVLASAGAPAAVEPEKGRFHLAPGNTFSVRVLLSPAGQDEAGAVELTEAEPLSLVWDGAPGIQVQREAASVVLSELESRQSTREFWLKTEPGAAGVQGRLSLHRGSLGTQEVRALELHVAAELAAVWSLSEELREKVRVDLDTAPKDPEATAFLHIESTDQQLRLHWFPVKAGSSGKLVVPEPSRNLLDPLGKPNTEKIFDNVRTFFRRTCGQLRGWLEERVKARKEVTLIIQECAETRVPWEMLELPSQKEQSLALEPIPIGALIKVVRWLRTVDAIEGEEIPLRLERKDWSGHAMSYVAAAELKHAEQELKALKGCHEPFDDVETLGKGLRKVSKPLAMLFVASHGQLQEGEPDPNASEPALTRIARNLPMYPQHARPLAFINACHSGLLQRDDLGIAGLPEKFLGTFAGAYLGVMGRIDESIAAAIGARILEAAKGKDGVCIPELLRQVRKEAFEKLDASDNASRRAYVYKFMYVFYGTPEAYLKLEPAGGSNG</sequence>
<reference evidence="1 2" key="1">
    <citation type="submission" date="2014-04" db="EMBL/GenBank/DDBJ databases">
        <title>Genome assembly of Hyalangium minutum DSM 14724.</title>
        <authorList>
            <person name="Sharma G."/>
            <person name="Subramanian S."/>
        </authorList>
    </citation>
    <scope>NUCLEOTIDE SEQUENCE [LARGE SCALE GENOMIC DNA]</scope>
    <source>
        <strain evidence="1 2">DSM 14724</strain>
    </source>
</reference>
<keyword evidence="2" id="KW-1185">Reference proteome</keyword>